<dbReference type="Pfam" id="PF12697">
    <property type="entry name" value="Abhydrolase_6"/>
    <property type="match status" value="1"/>
</dbReference>
<dbReference type="SUPFAM" id="SSF53474">
    <property type="entry name" value="alpha/beta-Hydrolases"/>
    <property type="match status" value="1"/>
</dbReference>
<evidence type="ECO:0000313" key="2">
    <source>
        <dbReference type="EMBL" id="KAF2830404.1"/>
    </source>
</evidence>
<evidence type="ECO:0000259" key="1">
    <source>
        <dbReference type="Pfam" id="PF12697"/>
    </source>
</evidence>
<feature type="domain" description="AB hydrolase-1" evidence="1">
    <location>
        <begin position="29"/>
        <end position="281"/>
    </location>
</feature>
<dbReference type="OrthoDB" id="8119704at2759"/>
<reference evidence="2" key="1">
    <citation type="journal article" date="2020" name="Stud. Mycol.">
        <title>101 Dothideomycetes genomes: a test case for predicting lifestyles and emergence of pathogens.</title>
        <authorList>
            <person name="Haridas S."/>
            <person name="Albert R."/>
            <person name="Binder M."/>
            <person name="Bloem J."/>
            <person name="Labutti K."/>
            <person name="Salamov A."/>
            <person name="Andreopoulos B."/>
            <person name="Baker S."/>
            <person name="Barry K."/>
            <person name="Bills G."/>
            <person name="Bluhm B."/>
            <person name="Cannon C."/>
            <person name="Castanera R."/>
            <person name="Culley D."/>
            <person name="Daum C."/>
            <person name="Ezra D."/>
            <person name="Gonzalez J."/>
            <person name="Henrissat B."/>
            <person name="Kuo A."/>
            <person name="Liang C."/>
            <person name="Lipzen A."/>
            <person name="Lutzoni F."/>
            <person name="Magnuson J."/>
            <person name="Mondo S."/>
            <person name="Nolan M."/>
            <person name="Ohm R."/>
            <person name="Pangilinan J."/>
            <person name="Park H.-J."/>
            <person name="Ramirez L."/>
            <person name="Alfaro M."/>
            <person name="Sun H."/>
            <person name="Tritt A."/>
            <person name="Yoshinaga Y."/>
            <person name="Zwiers L.-H."/>
            <person name="Turgeon B."/>
            <person name="Goodwin S."/>
            <person name="Spatafora J."/>
            <person name="Crous P."/>
            <person name="Grigoriev I."/>
        </authorList>
    </citation>
    <scope>NUCLEOTIDE SEQUENCE</scope>
    <source>
        <strain evidence="2">CBS 113818</strain>
    </source>
</reference>
<dbReference type="InterPro" id="IPR029058">
    <property type="entry name" value="AB_hydrolase_fold"/>
</dbReference>
<dbReference type="EMBL" id="MU006219">
    <property type="protein sequence ID" value="KAF2830404.1"/>
    <property type="molecule type" value="Genomic_DNA"/>
</dbReference>
<gene>
    <name evidence="2" type="ORF">CC86DRAFT_161125</name>
</gene>
<accession>A0A6A7AC14</accession>
<organism evidence="2 3">
    <name type="scientific">Ophiobolus disseminans</name>
    <dbReference type="NCBI Taxonomy" id="1469910"/>
    <lineage>
        <taxon>Eukaryota</taxon>
        <taxon>Fungi</taxon>
        <taxon>Dikarya</taxon>
        <taxon>Ascomycota</taxon>
        <taxon>Pezizomycotina</taxon>
        <taxon>Dothideomycetes</taxon>
        <taxon>Pleosporomycetidae</taxon>
        <taxon>Pleosporales</taxon>
        <taxon>Pleosporineae</taxon>
        <taxon>Phaeosphaeriaceae</taxon>
        <taxon>Ophiobolus</taxon>
    </lineage>
</organism>
<keyword evidence="3" id="KW-1185">Reference proteome</keyword>
<dbReference type="Gene3D" id="3.40.50.1820">
    <property type="entry name" value="alpha/beta hydrolase"/>
    <property type="match status" value="1"/>
</dbReference>
<dbReference type="Proteomes" id="UP000799424">
    <property type="component" value="Unassembled WGS sequence"/>
</dbReference>
<dbReference type="GO" id="GO:0016020">
    <property type="term" value="C:membrane"/>
    <property type="evidence" value="ECO:0007669"/>
    <property type="project" value="TreeGrafter"/>
</dbReference>
<dbReference type="PANTHER" id="PTHR43798">
    <property type="entry name" value="MONOACYLGLYCEROL LIPASE"/>
    <property type="match status" value="1"/>
</dbReference>
<keyword evidence="2" id="KW-0378">Hydrolase</keyword>
<dbReference type="GO" id="GO:0016787">
    <property type="term" value="F:hydrolase activity"/>
    <property type="evidence" value="ECO:0007669"/>
    <property type="project" value="UniProtKB-KW"/>
</dbReference>
<dbReference type="InterPro" id="IPR000073">
    <property type="entry name" value="AB_hydrolase_1"/>
</dbReference>
<name>A0A6A7AC14_9PLEO</name>
<evidence type="ECO:0000313" key="3">
    <source>
        <dbReference type="Proteomes" id="UP000799424"/>
    </source>
</evidence>
<dbReference type="PANTHER" id="PTHR43798:SF33">
    <property type="entry name" value="HYDROLASE, PUTATIVE (AFU_ORTHOLOGUE AFUA_2G14860)-RELATED"/>
    <property type="match status" value="1"/>
</dbReference>
<protein>
    <submittedName>
        <fullName evidence="2">Alpha/beta-hydrolase</fullName>
    </submittedName>
</protein>
<proteinExistence type="predicted"/>
<dbReference type="InterPro" id="IPR050266">
    <property type="entry name" value="AB_hydrolase_sf"/>
</dbReference>
<sequence length="294" mass="32604">MASPSFVFESNHGLISVMDTTLKNDAPALLLLHGNSSSSKIFRHICESPAVTSRWRVVTFCLPGHGSSSKAPDPTKSYNMRGYAELAIQVLQRLNIESAVVLGWSLGGHIAIEMIDLLKHPDTFANSKKIELKGIMITGTPPALGRDQVLQGFSMASEGSELGLAGQRDWSEAEALAFSQNSAAAGLEKFWEPWMYEDAKGTDPRVRCVMAQNFLDGVGADQRRIVESKDVLIAVVNGAEEQFVDLAYLDNIRWKKLWRGNCMRLQGLHHAPFWEEPDAFEKVLVEFVQDAERE</sequence>
<dbReference type="AlphaFoldDB" id="A0A6A7AC14"/>